<dbReference type="Proteomes" id="UP000241167">
    <property type="component" value="Unassembled WGS sequence"/>
</dbReference>
<dbReference type="RefSeq" id="WP_106515139.1">
    <property type="nucleotide sequence ID" value="NZ_PXYI01000008.1"/>
</dbReference>
<dbReference type="Gene3D" id="3.60.15.10">
    <property type="entry name" value="Ribonuclease Z/Hydroxyacylglutathione hydrolase-like"/>
    <property type="match status" value="1"/>
</dbReference>
<gene>
    <name evidence="2" type="ORF">C7I55_21805</name>
</gene>
<reference evidence="2 3" key="1">
    <citation type="submission" date="2018-03" db="EMBL/GenBank/DDBJ databases">
        <title>The draft genome of Sphingosinicella sp. GL-C-18.</title>
        <authorList>
            <person name="Liu L."/>
            <person name="Li L."/>
            <person name="Liang L."/>
            <person name="Zhang X."/>
            <person name="Wang T."/>
        </authorList>
    </citation>
    <scope>NUCLEOTIDE SEQUENCE [LARGE SCALE GENOMIC DNA]</scope>
    <source>
        <strain evidence="2 3">GL-C-18</strain>
    </source>
</reference>
<comment type="caution">
    <text evidence="2">The sequence shown here is derived from an EMBL/GenBank/DDBJ whole genome shotgun (WGS) entry which is preliminary data.</text>
</comment>
<name>A0A2P7QID5_9SPHN</name>
<evidence type="ECO:0000259" key="1">
    <source>
        <dbReference type="Pfam" id="PF12706"/>
    </source>
</evidence>
<dbReference type="PANTHER" id="PTHR15032:SF4">
    <property type="entry name" value="N-ACYL-PHOSPHATIDYLETHANOLAMINE-HYDROLYZING PHOSPHOLIPASE D"/>
    <property type="match status" value="1"/>
</dbReference>
<accession>A0A2P7QID5</accession>
<keyword evidence="3" id="KW-1185">Reference proteome</keyword>
<evidence type="ECO:0000313" key="2">
    <source>
        <dbReference type="EMBL" id="PSJ37696.1"/>
    </source>
</evidence>
<dbReference type="InterPro" id="IPR036866">
    <property type="entry name" value="RibonucZ/Hydroxyglut_hydro"/>
</dbReference>
<sequence>MRTLLRRAGTALFFLIVALCLAPSVILPFLDRIYYRGDPGEHFDGARFFNPGASAAAAHASPARFMNRWVKGQDRAGWPERVAVTPGRPPARVADGRMLVTWVGHASVLVQADGLNILTDPVWSERTSPFSFVGPKRVRAPGIRFEDLPKIDLVLISHNHYDHLDLPTLKRLWDRDRPRIVTSLGNDTILRDAGIDSVAADWRAAVPVRADVAVEILRNHHWSSRWGVDRNRALWSAFAVKLPGGAVFFAGDTGWGDGRWVDEAAARGPYRLAIIPIGAYAPRDFMKTNHIDPGEAVAIFDRLRPRRALGIHWGTFQLTFEPIDEPRQRLEALKRARGIAGDRFVATEAGRTFEVPPL</sequence>
<dbReference type="Pfam" id="PF12706">
    <property type="entry name" value="Lactamase_B_2"/>
    <property type="match status" value="1"/>
</dbReference>
<dbReference type="OrthoDB" id="9805728at2"/>
<feature type="domain" description="Metallo-beta-lactamase" evidence="1">
    <location>
        <begin position="116"/>
        <end position="313"/>
    </location>
</feature>
<organism evidence="2 3">
    <name type="scientific">Allosphingosinicella deserti</name>
    <dbReference type="NCBI Taxonomy" id="2116704"/>
    <lineage>
        <taxon>Bacteria</taxon>
        <taxon>Pseudomonadati</taxon>
        <taxon>Pseudomonadota</taxon>
        <taxon>Alphaproteobacteria</taxon>
        <taxon>Sphingomonadales</taxon>
        <taxon>Sphingomonadaceae</taxon>
        <taxon>Allosphingosinicella</taxon>
    </lineage>
</organism>
<protein>
    <recommendedName>
        <fullName evidence="1">Metallo-beta-lactamase domain-containing protein</fullName>
    </recommendedName>
</protein>
<evidence type="ECO:0000313" key="3">
    <source>
        <dbReference type="Proteomes" id="UP000241167"/>
    </source>
</evidence>
<dbReference type="InterPro" id="IPR001279">
    <property type="entry name" value="Metallo-B-lactamas"/>
</dbReference>
<dbReference type="SUPFAM" id="SSF56281">
    <property type="entry name" value="Metallo-hydrolase/oxidoreductase"/>
    <property type="match status" value="1"/>
</dbReference>
<dbReference type="PANTHER" id="PTHR15032">
    <property type="entry name" value="N-ACYL-PHOSPHATIDYLETHANOLAMINE-HYDROLYZING PHOSPHOLIPASE D"/>
    <property type="match status" value="1"/>
</dbReference>
<dbReference type="AlphaFoldDB" id="A0A2P7QID5"/>
<dbReference type="EMBL" id="PXYI01000008">
    <property type="protein sequence ID" value="PSJ37696.1"/>
    <property type="molecule type" value="Genomic_DNA"/>
</dbReference>
<proteinExistence type="predicted"/>
<dbReference type="GO" id="GO:0005737">
    <property type="term" value="C:cytoplasm"/>
    <property type="evidence" value="ECO:0007669"/>
    <property type="project" value="TreeGrafter"/>
</dbReference>